<dbReference type="EMBL" id="GBRH01181369">
    <property type="protein sequence ID" value="JAE16527.1"/>
    <property type="molecule type" value="Transcribed_RNA"/>
</dbReference>
<reference evidence="1" key="2">
    <citation type="journal article" date="2015" name="Data Brief">
        <title>Shoot transcriptome of the giant reed, Arundo donax.</title>
        <authorList>
            <person name="Barrero R.A."/>
            <person name="Guerrero F.D."/>
            <person name="Moolhuijzen P."/>
            <person name="Goolsby J.A."/>
            <person name="Tidwell J."/>
            <person name="Bellgard S.E."/>
            <person name="Bellgard M.I."/>
        </authorList>
    </citation>
    <scope>NUCLEOTIDE SEQUENCE</scope>
    <source>
        <tissue evidence="1">Shoot tissue taken approximately 20 cm above the soil surface</tissue>
    </source>
</reference>
<protein>
    <submittedName>
        <fullName evidence="1">Uncharacterized protein</fullName>
    </submittedName>
</protein>
<sequence length="137" mass="15461">MAAFQMEVPMVSVAIHVERGQPDLVALIRPLSLEELLISREPWKWVLLPVVMLKVQLEIACHEPMLDPAENASTSQERHVGDVCSSFGRRGGRCYLCLCVRIDSRCNGITRVRHDVLCFLQSRQPIHHPCHRVGNVG</sequence>
<organism evidence="1">
    <name type="scientific">Arundo donax</name>
    <name type="common">Giant reed</name>
    <name type="synonym">Donax arundinaceus</name>
    <dbReference type="NCBI Taxonomy" id="35708"/>
    <lineage>
        <taxon>Eukaryota</taxon>
        <taxon>Viridiplantae</taxon>
        <taxon>Streptophyta</taxon>
        <taxon>Embryophyta</taxon>
        <taxon>Tracheophyta</taxon>
        <taxon>Spermatophyta</taxon>
        <taxon>Magnoliopsida</taxon>
        <taxon>Liliopsida</taxon>
        <taxon>Poales</taxon>
        <taxon>Poaceae</taxon>
        <taxon>PACMAD clade</taxon>
        <taxon>Arundinoideae</taxon>
        <taxon>Arundineae</taxon>
        <taxon>Arundo</taxon>
    </lineage>
</organism>
<proteinExistence type="predicted"/>
<name>A0A0A9FW74_ARUDO</name>
<reference evidence="1" key="1">
    <citation type="submission" date="2014-09" db="EMBL/GenBank/DDBJ databases">
        <authorList>
            <person name="Magalhaes I.L.F."/>
            <person name="Oliveira U."/>
            <person name="Santos F.R."/>
            <person name="Vidigal T.H.D.A."/>
            <person name="Brescovit A.D."/>
            <person name="Santos A.J."/>
        </authorList>
    </citation>
    <scope>NUCLEOTIDE SEQUENCE</scope>
    <source>
        <tissue evidence="1">Shoot tissue taken approximately 20 cm above the soil surface</tissue>
    </source>
</reference>
<accession>A0A0A9FW74</accession>
<evidence type="ECO:0000313" key="1">
    <source>
        <dbReference type="EMBL" id="JAE16527.1"/>
    </source>
</evidence>
<dbReference type="AlphaFoldDB" id="A0A0A9FW74"/>